<feature type="transmembrane region" description="Helical" evidence="1">
    <location>
        <begin position="141"/>
        <end position="159"/>
    </location>
</feature>
<organism evidence="2 3">
    <name type="scientific">Mobilisporobacter senegalensis</name>
    <dbReference type="NCBI Taxonomy" id="1329262"/>
    <lineage>
        <taxon>Bacteria</taxon>
        <taxon>Bacillati</taxon>
        <taxon>Bacillota</taxon>
        <taxon>Clostridia</taxon>
        <taxon>Lachnospirales</taxon>
        <taxon>Lachnospiraceae</taxon>
        <taxon>Mobilisporobacter</taxon>
    </lineage>
</organism>
<feature type="transmembrane region" description="Helical" evidence="1">
    <location>
        <begin position="78"/>
        <end position="102"/>
    </location>
</feature>
<feature type="transmembrane region" description="Helical" evidence="1">
    <location>
        <begin position="635"/>
        <end position="653"/>
    </location>
</feature>
<evidence type="ECO:0000313" key="2">
    <source>
        <dbReference type="EMBL" id="ROR31467.1"/>
    </source>
</evidence>
<keyword evidence="1" id="KW-0472">Membrane</keyword>
<evidence type="ECO:0000313" key="3">
    <source>
        <dbReference type="Proteomes" id="UP000273083"/>
    </source>
</evidence>
<protein>
    <submittedName>
        <fullName evidence="2">Uncharacterized protein</fullName>
    </submittedName>
</protein>
<dbReference type="OrthoDB" id="447058at2"/>
<feature type="transmembrane region" description="Helical" evidence="1">
    <location>
        <begin position="215"/>
        <end position="238"/>
    </location>
</feature>
<dbReference type="Proteomes" id="UP000273083">
    <property type="component" value="Unassembled WGS sequence"/>
</dbReference>
<reference evidence="2 3" key="1">
    <citation type="submission" date="2018-11" db="EMBL/GenBank/DDBJ databases">
        <title>Genomic Encyclopedia of Type Strains, Phase IV (KMG-IV): sequencing the most valuable type-strain genomes for metagenomic binning, comparative biology and taxonomic classification.</title>
        <authorList>
            <person name="Goeker M."/>
        </authorList>
    </citation>
    <scope>NUCLEOTIDE SEQUENCE [LARGE SCALE GENOMIC DNA]</scope>
    <source>
        <strain evidence="2 3">DSM 26537</strain>
    </source>
</reference>
<feature type="transmembrane region" description="Helical" evidence="1">
    <location>
        <begin position="563"/>
        <end position="587"/>
    </location>
</feature>
<dbReference type="AlphaFoldDB" id="A0A3N1Y2I1"/>
<accession>A0A3N1Y2I1</accession>
<keyword evidence="1" id="KW-0812">Transmembrane</keyword>
<feature type="transmembrane region" description="Helical" evidence="1">
    <location>
        <begin position="189"/>
        <end position="208"/>
    </location>
</feature>
<evidence type="ECO:0000256" key="1">
    <source>
        <dbReference type="SAM" id="Phobius"/>
    </source>
</evidence>
<feature type="transmembrane region" description="Helical" evidence="1">
    <location>
        <begin position="599"/>
        <end position="623"/>
    </location>
</feature>
<comment type="caution">
    <text evidence="2">The sequence shown here is derived from an EMBL/GenBank/DDBJ whole genome shotgun (WGS) entry which is preliminary data.</text>
</comment>
<feature type="transmembrane region" description="Helical" evidence="1">
    <location>
        <begin position="12"/>
        <end position="35"/>
    </location>
</feature>
<feature type="transmembrane region" description="Helical" evidence="1">
    <location>
        <begin position="114"/>
        <end position="135"/>
    </location>
</feature>
<name>A0A3N1Y2I1_9FIRM</name>
<dbReference type="EMBL" id="RJVG01000001">
    <property type="protein sequence ID" value="ROR31467.1"/>
    <property type="molecule type" value="Genomic_DNA"/>
</dbReference>
<dbReference type="RefSeq" id="WP_123607568.1">
    <property type="nucleotide sequence ID" value="NZ_RJVG01000001.1"/>
</dbReference>
<proteinExistence type="predicted"/>
<keyword evidence="3" id="KW-1185">Reference proteome</keyword>
<keyword evidence="1" id="KW-1133">Transmembrane helix</keyword>
<gene>
    <name evidence="2" type="ORF">EDD66_10183</name>
</gene>
<sequence length="668" mass="77584">MKQKKMIMKYLLWLYVVIVVILRIELVKHLPIIALSDADYDDNMMVNMAYSLLDGKWLGSYNYLILQKGMIFPLMLAFFYKLGISYITGVTILYIIGCFIFVYSLKDLFKNSKYLYIIFTFLIFNPIMFDSQVIQRVYRNSITQAQVMIIMGCLIAIYFRLKSNRLNILPWSILAGLTILSFFNTREDAIWLMPFIIVVTIINLIIVLKLIKNKIINIIIIMLPLMFLFVGNNIISLINYNNYGVYLRTEPIGSYFKEAKSSIYSVTCKEDIEYVSVPREKWNRLYAVSPTLLDMKPYIESSLDTWSKYDRNKYDNEVEDGWFTWSFRSAVNSYGGYKNAQFANQLYKKIYEEIEVAIDTGILERKPTMPIKSMSPWRGGYTKKIIKEIWNVVLFTIDYDNVRAATGVSTQNRTGGILSFENITKNNAIYPVQVNGWFIYHKEKDVQLKIIDKDLNIIEDINIEKSDDLYEYFKKQGEIYENAKSARFSFTSKTLASDGLYFLAAYDTDGNLIKNIPLDGSVTYDSNDIYTFNFDNVTNKVNKVNYLKSAYKCIEKLNIIISLYQVTGTLLILIGITVYIYISFLLFKQIKVKNYSNLSIWLILTALIASYFVLLFGVVYAHISAFDAINTLYLSPAYILITAFWSIAISYVCDNHLLKYRKILKESK</sequence>
<feature type="transmembrane region" description="Helical" evidence="1">
    <location>
        <begin position="166"/>
        <end position="183"/>
    </location>
</feature>